<dbReference type="PANTHER" id="PTHR34959:SF7">
    <property type="entry name" value="PROTEIN LAZY 1-LIKE"/>
    <property type="match status" value="1"/>
</dbReference>
<sequence length="341" mass="38573">MIASLTNIETKVLGWLHNKFKHNGTASLKTSTESRSCFACLRKHEVELENFPTEIKLENEEDIKNDGLVSELFLGFLAIGTLGGELLNTETPTPTIPSIFEDTTNEEQKITENELKLISSKLEALFDGEQEETANKTSARSSHASVITLSNYQTEDTNTEDQRHIPTCALLKYLFGSSLELKEAEMPIKKKNNSLGDLFKRNKGHSHREEIQEPSKKQAKKRDTTVFLKKMLKKIHSVSVTTKTPPGDASHGSLPIRKLPKVFKLVPRKVHPEGSMARKGLTKSCNKRFEESFCKSDYQSANQEMVINSTEIFSRRVKIDPPTANREHWIKTDTEFLVLEL</sequence>
<dbReference type="GO" id="GO:2000012">
    <property type="term" value="P:regulation of auxin polar transport"/>
    <property type="evidence" value="ECO:0007669"/>
    <property type="project" value="InterPro"/>
</dbReference>
<reference evidence="2 3" key="1">
    <citation type="submission" date="2024-01" db="EMBL/GenBank/DDBJ databases">
        <title>The complete chloroplast genome sequence of Lithospermum erythrorhizon: insights into the phylogenetic relationship among Boraginaceae species and the maternal lineages of purple gromwells.</title>
        <authorList>
            <person name="Okada T."/>
            <person name="Watanabe K."/>
        </authorList>
    </citation>
    <scope>NUCLEOTIDE SEQUENCE [LARGE SCALE GENOMIC DNA]</scope>
</reference>
<dbReference type="Proteomes" id="UP001454036">
    <property type="component" value="Unassembled WGS sequence"/>
</dbReference>
<comment type="caution">
    <text evidence="2">The sequence shown here is derived from an EMBL/GenBank/DDBJ whole genome shotgun (WGS) entry which is preliminary data.</text>
</comment>
<organism evidence="2 3">
    <name type="scientific">Lithospermum erythrorhizon</name>
    <name type="common">Purple gromwell</name>
    <name type="synonym">Lithospermum officinale var. erythrorhizon</name>
    <dbReference type="NCBI Taxonomy" id="34254"/>
    <lineage>
        <taxon>Eukaryota</taxon>
        <taxon>Viridiplantae</taxon>
        <taxon>Streptophyta</taxon>
        <taxon>Embryophyta</taxon>
        <taxon>Tracheophyta</taxon>
        <taxon>Spermatophyta</taxon>
        <taxon>Magnoliopsida</taxon>
        <taxon>eudicotyledons</taxon>
        <taxon>Gunneridae</taxon>
        <taxon>Pentapetalae</taxon>
        <taxon>asterids</taxon>
        <taxon>lamiids</taxon>
        <taxon>Boraginales</taxon>
        <taxon>Boraginaceae</taxon>
        <taxon>Boraginoideae</taxon>
        <taxon>Lithospermeae</taxon>
        <taxon>Lithospermum</taxon>
    </lineage>
</organism>
<dbReference type="AlphaFoldDB" id="A0AAV3PYH5"/>
<dbReference type="GO" id="GO:0009630">
    <property type="term" value="P:gravitropism"/>
    <property type="evidence" value="ECO:0007669"/>
    <property type="project" value="InterPro"/>
</dbReference>
<dbReference type="PANTHER" id="PTHR34959">
    <property type="entry name" value="PROTEIN LAZY 1"/>
    <property type="match status" value="1"/>
</dbReference>
<evidence type="ECO:0000313" key="3">
    <source>
        <dbReference type="Proteomes" id="UP001454036"/>
    </source>
</evidence>
<feature type="region of interest" description="Disordered" evidence="1">
    <location>
        <begin position="195"/>
        <end position="222"/>
    </location>
</feature>
<evidence type="ECO:0000313" key="2">
    <source>
        <dbReference type="EMBL" id="GAA0156176.1"/>
    </source>
</evidence>
<feature type="compositionally biased region" description="Basic and acidic residues" evidence="1">
    <location>
        <begin position="207"/>
        <end position="222"/>
    </location>
</feature>
<proteinExistence type="predicted"/>
<name>A0AAV3PYH5_LITER</name>
<keyword evidence="3" id="KW-1185">Reference proteome</keyword>
<gene>
    <name evidence="2" type="ORF">LIER_13729</name>
</gene>
<accession>A0AAV3PYH5</accession>
<evidence type="ECO:0000256" key="1">
    <source>
        <dbReference type="SAM" id="MobiDB-lite"/>
    </source>
</evidence>
<dbReference type="EMBL" id="BAABME010002801">
    <property type="protein sequence ID" value="GAA0156176.1"/>
    <property type="molecule type" value="Genomic_DNA"/>
</dbReference>
<dbReference type="InterPro" id="IPR038928">
    <property type="entry name" value="LAZY1"/>
</dbReference>
<protein>
    <submittedName>
        <fullName evidence="2">Uncharacterized protein</fullName>
    </submittedName>
</protein>